<comment type="pathway">
    <text evidence="9">Carbohydrate degradation; glycolysis; pyruvate from D-glyceraldehyde 3-phosphate: step 2/5.</text>
</comment>
<dbReference type="InterPro" id="IPR015824">
    <property type="entry name" value="Phosphoglycerate_kinase_N"/>
</dbReference>
<keyword evidence="9" id="KW-0963">Cytoplasm</keyword>
<dbReference type="PIRSF" id="PIRSF000724">
    <property type="entry name" value="Pgk"/>
    <property type="match status" value="1"/>
</dbReference>
<feature type="binding site" evidence="9">
    <location>
        <position position="38"/>
    </location>
    <ligand>
        <name>substrate</name>
    </ligand>
</feature>
<feature type="binding site" evidence="9">
    <location>
        <position position="326"/>
    </location>
    <ligand>
        <name>ATP</name>
        <dbReference type="ChEBI" id="CHEBI:30616"/>
    </ligand>
</feature>
<dbReference type="Proteomes" id="UP001589858">
    <property type="component" value="Unassembled WGS sequence"/>
</dbReference>
<evidence type="ECO:0000256" key="1">
    <source>
        <dbReference type="ARBA" id="ARBA00000642"/>
    </source>
</evidence>
<comment type="subunit">
    <text evidence="3 9">Monomer.</text>
</comment>
<evidence type="ECO:0000313" key="11">
    <source>
        <dbReference type="EMBL" id="MFC0686150.1"/>
    </source>
</evidence>
<dbReference type="HAMAP" id="MF_00145">
    <property type="entry name" value="Phosphoglyc_kinase"/>
    <property type="match status" value="1"/>
</dbReference>
<feature type="binding site" evidence="9">
    <location>
        <begin position="61"/>
        <end position="64"/>
    </location>
    <ligand>
        <name>substrate</name>
    </ligand>
</feature>
<feature type="binding site" evidence="9">
    <location>
        <position position="203"/>
    </location>
    <ligand>
        <name>ATP</name>
        <dbReference type="ChEBI" id="CHEBI:30616"/>
    </ligand>
</feature>
<evidence type="ECO:0000256" key="10">
    <source>
        <dbReference type="RuleBase" id="RU000532"/>
    </source>
</evidence>
<dbReference type="EMBL" id="JBHLTM010000061">
    <property type="protein sequence ID" value="MFC0686150.1"/>
    <property type="molecule type" value="Genomic_DNA"/>
</dbReference>
<dbReference type="PRINTS" id="PR00477">
    <property type="entry name" value="PHGLYCKINASE"/>
</dbReference>
<proteinExistence type="inferred from homology"/>
<keyword evidence="9" id="KW-0324">Glycolysis</keyword>
<dbReference type="EC" id="2.7.2.3" evidence="4 9"/>
<dbReference type="InterPro" id="IPR001576">
    <property type="entry name" value="Phosphoglycerate_kinase"/>
</dbReference>
<comment type="subcellular location">
    <subcellularLocation>
        <location evidence="9">Cytoplasm</location>
    </subcellularLocation>
</comment>
<accession>A0ABV6SA77</accession>
<feature type="binding site" evidence="9">
    <location>
        <position position="153"/>
    </location>
    <ligand>
        <name>substrate</name>
    </ligand>
</feature>
<dbReference type="PANTHER" id="PTHR11406">
    <property type="entry name" value="PHOSPHOGLYCERATE KINASE"/>
    <property type="match status" value="1"/>
</dbReference>
<keyword evidence="7 9" id="KW-0418">Kinase</keyword>
<comment type="catalytic activity">
    <reaction evidence="1 9 10">
        <text>(2R)-3-phosphoglycerate + ATP = (2R)-3-phospho-glyceroyl phosphate + ADP</text>
        <dbReference type="Rhea" id="RHEA:14801"/>
        <dbReference type="ChEBI" id="CHEBI:30616"/>
        <dbReference type="ChEBI" id="CHEBI:57604"/>
        <dbReference type="ChEBI" id="CHEBI:58272"/>
        <dbReference type="ChEBI" id="CHEBI:456216"/>
        <dbReference type="EC" id="2.7.2.3"/>
    </reaction>
</comment>
<protein>
    <recommendedName>
        <fullName evidence="4 9">Phosphoglycerate kinase</fullName>
        <ecNumber evidence="4 9">2.7.2.3</ecNumber>
    </recommendedName>
</protein>
<feature type="binding site" evidence="9">
    <location>
        <position position="120"/>
    </location>
    <ligand>
        <name>substrate</name>
    </ligand>
</feature>
<dbReference type="Pfam" id="PF00162">
    <property type="entry name" value="PGK"/>
    <property type="match status" value="1"/>
</dbReference>
<comment type="caution">
    <text evidence="9">Lacks conserved residue(s) required for the propagation of feature annotation.</text>
</comment>
<evidence type="ECO:0000256" key="2">
    <source>
        <dbReference type="ARBA" id="ARBA00008982"/>
    </source>
</evidence>
<feature type="binding site" evidence="9">
    <location>
        <begin position="23"/>
        <end position="25"/>
    </location>
    <ligand>
        <name>substrate</name>
    </ligand>
</feature>
<gene>
    <name evidence="9" type="primary">pgk</name>
    <name evidence="11" type="ORF">ACFFF8_16270</name>
</gene>
<feature type="binding site" evidence="9">
    <location>
        <begin position="356"/>
        <end position="359"/>
    </location>
    <ligand>
        <name>ATP</name>
        <dbReference type="ChEBI" id="CHEBI:30616"/>
    </ligand>
</feature>
<keyword evidence="8 9" id="KW-0067">ATP-binding</keyword>
<evidence type="ECO:0000313" key="12">
    <source>
        <dbReference type="Proteomes" id="UP001589858"/>
    </source>
</evidence>
<reference evidence="11 12" key="1">
    <citation type="submission" date="2024-09" db="EMBL/GenBank/DDBJ databases">
        <authorList>
            <person name="Sun Q."/>
            <person name="Mori K."/>
        </authorList>
    </citation>
    <scope>NUCLEOTIDE SEQUENCE [LARGE SCALE GENOMIC DNA]</scope>
    <source>
        <strain evidence="11 12">CICC 11035S</strain>
    </source>
</reference>
<evidence type="ECO:0000256" key="5">
    <source>
        <dbReference type="ARBA" id="ARBA00022679"/>
    </source>
</evidence>
<sequence>MSAFKTLDDLGDVTGKVALVRVDFNVPMNDGVVTDDTRIRAAAPTILQLAEKGAKVLLLAHFGRPKGERVPSMSLSMVVGAVEKVLGKEVMFVPEVAGDVVKQAVGILRAGDIAILENTRFWKGEEKNEAELAAAIAANGDFYVNDAFSAAHRAHASTEGLARVLPAYAGRSMQAELEALEKALGAPEKPVAAVVGGAKVSSKLDVLKHLVTQVDHLIIGGGMANTFLAAKGVDVGKSLCEHDLTGTANEILDTADQSGCTVHLPYEVVVSKEFAANPPSLRTCNVHEVAADEMILDVGPLAVEALGDVLKTCRTVVWNGPLGAFETVPFDAATVALARTAAALTREGSLTSVAGGGDTVAALHHAGVAEDFSYISTAGGAFLEWMEGRELPGVAALEA</sequence>
<name>A0ABV6SA77_9SPHN</name>
<evidence type="ECO:0000256" key="3">
    <source>
        <dbReference type="ARBA" id="ARBA00011245"/>
    </source>
</evidence>
<organism evidence="11 12">
    <name type="scientific">Novosphingobium clariflavum</name>
    <dbReference type="NCBI Taxonomy" id="2029884"/>
    <lineage>
        <taxon>Bacteria</taxon>
        <taxon>Pseudomonadati</taxon>
        <taxon>Pseudomonadota</taxon>
        <taxon>Alphaproteobacteria</taxon>
        <taxon>Sphingomonadales</taxon>
        <taxon>Sphingomonadaceae</taxon>
        <taxon>Novosphingobium</taxon>
    </lineage>
</organism>
<dbReference type="RefSeq" id="WP_267218864.1">
    <property type="nucleotide sequence ID" value="NZ_JAPCWC010000002.1"/>
</dbReference>
<dbReference type="SUPFAM" id="SSF53748">
    <property type="entry name" value="Phosphoglycerate kinase"/>
    <property type="match status" value="1"/>
</dbReference>
<evidence type="ECO:0000256" key="9">
    <source>
        <dbReference type="HAMAP-Rule" id="MF_00145"/>
    </source>
</evidence>
<evidence type="ECO:0000256" key="7">
    <source>
        <dbReference type="ARBA" id="ARBA00022777"/>
    </source>
</evidence>
<comment type="caution">
    <text evidence="11">The sequence shown here is derived from an EMBL/GenBank/DDBJ whole genome shotgun (WGS) entry which is preliminary data.</text>
</comment>
<dbReference type="Gene3D" id="3.40.50.1260">
    <property type="entry name" value="Phosphoglycerate kinase, N-terminal domain"/>
    <property type="match status" value="2"/>
</dbReference>
<evidence type="ECO:0000256" key="6">
    <source>
        <dbReference type="ARBA" id="ARBA00022741"/>
    </source>
</evidence>
<dbReference type="GO" id="GO:0016301">
    <property type="term" value="F:kinase activity"/>
    <property type="evidence" value="ECO:0007669"/>
    <property type="project" value="UniProtKB-KW"/>
</dbReference>
<dbReference type="InterPro" id="IPR036043">
    <property type="entry name" value="Phosphoglycerate_kinase_sf"/>
</dbReference>
<evidence type="ECO:0000256" key="8">
    <source>
        <dbReference type="ARBA" id="ARBA00022840"/>
    </source>
</evidence>
<comment type="similarity">
    <text evidence="2 9 10">Belongs to the phosphoglycerate kinase family.</text>
</comment>
<evidence type="ECO:0000256" key="4">
    <source>
        <dbReference type="ARBA" id="ARBA00013061"/>
    </source>
</evidence>
<keyword evidence="5 9" id="KW-0808">Transferase</keyword>
<keyword evidence="6 9" id="KW-0547">Nucleotide-binding</keyword>
<keyword evidence="12" id="KW-1185">Reference proteome</keyword>
<dbReference type="PANTHER" id="PTHR11406:SF23">
    <property type="entry name" value="PHOSPHOGLYCERATE KINASE 1, CHLOROPLASTIC-RELATED"/>
    <property type="match status" value="1"/>
</dbReference>